<dbReference type="GO" id="GO:0003682">
    <property type="term" value="F:chromatin binding"/>
    <property type="evidence" value="ECO:0007669"/>
    <property type="project" value="TreeGrafter"/>
</dbReference>
<dbReference type="Gene3D" id="1.20.5.1160">
    <property type="entry name" value="Vasodilator-stimulated phosphoprotein"/>
    <property type="match status" value="1"/>
</dbReference>
<feature type="region of interest" description="Disordered" evidence="1">
    <location>
        <begin position="1"/>
        <end position="116"/>
    </location>
</feature>
<dbReference type="GO" id="GO:0007076">
    <property type="term" value="P:mitotic chromosome condensation"/>
    <property type="evidence" value="ECO:0007669"/>
    <property type="project" value="TreeGrafter"/>
</dbReference>
<proteinExistence type="predicted"/>
<name>A0AAJ0F4D2_9PEZI</name>
<feature type="compositionally biased region" description="Polar residues" evidence="1">
    <location>
        <begin position="69"/>
        <end position="91"/>
    </location>
</feature>
<sequence>MDDEKAKAEKLAAAKKRVEQMKKAKAKKAGGSTTAAKKDGAADAPAPSPKEPDHAEDAAAQPAEEDTPVSPTTTAPSLAQQSKARSASFLQGTGGGPLSPGPFSPDGETAPDIYRKHVMRIEELEKENKRLSKEAQDAEKRWQKAEEELADLREVEGGEGTKGEGAGGIEKLRNEITALQRQNAQLQAQVSRGGPGTRHGSSPSVSMASPAGELEAQLQSKSATIETMELEMSRLRAQVERLSVSASTPSEQIAALEEKLARAEKAAALAQRELTDLKRNLERATEKAVKEGSERTSAETKLRALERENAEVVAARDELAKKVDALEKKVATLTTLHKEQDGRTQTLRKDKERVDKEVAELKQKIEKVEADNFRLRKKDAAEGGGDDEGVDELENEGRLRLEKRVRELEAENSDLRRGIWHEKRKEMQVGPDDAARFENVDLGGSPWQRKAPSVGGGIGDFFTSGLNALTGTGHEELLEDDDMEFDEEAFRRAQEEDQKKRIERIKDIKRGLKNWEGWRLDLVENRRGGGEGIGEIFEV</sequence>
<reference evidence="2" key="1">
    <citation type="submission" date="2023-06" db="EMBL/GenBank/DDBJ databases">
        <title>Genome-scale phylogeny and comparative genomics of the fungal order Sordariales.</title>
        <authorList>
            <consortium name="Lawrence Berkeley National Laboratory"/>
            <person name="Hensen N."/>
            <person name="Bonometti L."/>
            <person name="Westerberg I."/>
            <person name="Brannstrom I.O."/>
            <person name="Guillou S."/>
            <person name="Cros-Aarteil S."/>
            <person name="Calhoun S."/>
            <person name="Haridas S."/>
            <person name="Kuo A."/>
            <person name="Mondo S."/>
            <person name="Pangilinan J."/>
            <person name="Riley R."/>
            <person name="Labutti K."/>
            <person name="Andreopoulos B."/>
            <person name="Lipzen A."/>
            <person name="Chen C."/>
            <person name="Yanf M."/>
            <person name="Daum C."/>
            <person name="Ng V."/>
            <person name="Clum A."/>
            <person name="Steindorff A."/>
            <person name="Ohm R."/>
            <person name="Martin F."/>
            <person name="Silar P."/>
            <person name="Natvig D."/>
            <person name="Lalanne C."/>
            <person name="Gautier V."/>
            <person name="Ament-Velasquez S.L."/>
            <person name="Kruys A."/>
            <person name="Hutchinson M.I."/>
            <person name="Powell A.J."/>
            <person name="Barry K."/>
            <person name="Miller A.N."/>
            <person name="Grigoriev I.V."/>
            <person name="Debuchy R."/>
            <person name="Gladieux P."/>
            <person name="Thoren M.H."/>
            <person name="Johannesson H."/>
        </authorList>
    </citation>
    <scope>NUCLEOTIDE SEQUENCE</scope>
    <source>
        <strain evidence="2">PSN4</strain>
    </source>
</reference>
<organism evidence="2 3">
    <name type="scientific">Echria macrotheca</name>
    <dbReference type="NCBI Taxonomy" id="438768"/>
    <lineage>
        <taxon>Eukaryota</taxon>
        <taxon>Fungi</taxon>
        <taxon>Dikarya</taxon>
        <taxon>Ascomycota</taxon>
        <taxon>Pezizomycotina</taxon>
        <taxon>Sordariomycetes</taxon>
        <taxon>Sordariomycetidae</taxon>
        <taxon>Sordariales</taxon>
        <taxon>Schizotheciaceae</taxon>
        <taxon>Echria</taxon>
    </lineage>
</organism>
<comment type="caution">
    <text evidence="2">The sequence shown here is derived from an EMBL/GenBank/DDBJ whole genome shotgun (WGS) entry which is preliminary data.</text>
</comment>
<gene>
    <name evidence="2" type="ORF">QBC47DRAFT_461574</name>
</gene>
<keyword evidence="3" id="KW-1185">Reference proteome</keyword>
<evidence type="ECO:0000256" key="1">
    <source>
        <dbReference type="SAM" id="MobiDB-lite"/>
    </source>
</evidence>
<dbReference type="PANTHER" id="PTHR43941">
    <property type="entry name" value="STRUCTURAL MAINTENANCE OF CHROMOSOMES PROTEIN 2"/>
    <property type="match status" value="1"/>
</dbReference>
<feature type="region of interest" description="Disordered" evidence="1">
    <location>
        <begin position="182"/>
        <end position="221"/>
    </location>
</feature>
<dbReference type="GO" id="GO:0000796">
    <property type="term" value="C:condensin complex"/>
    <property type="evidence" value="ECO:0007669"/>
    <property type="project" value="TreeGrafter"/>
</dbReference>
<dbReference type="PANTHER" id="PTHR43941:SF1">
    <property type="entry name" value="STRUCTURAL MAINTENANCE OF CHROMOSOMES PROTEIN 2"/>
    <property type="match status" value="1"/>
</dbReference>
<dbReference type="EMBL" id="MU839835">
    <property type="protein sequence ID" value="KAK1754481.1"/>
    <property type="molecule type" value="Genomic_DNA"/>
</dbReference>
<dbReference type="Proteomes" id="UP001239445">
    <property type="component" value="Unassembled WGS sequence"/>
</dbReference>
<accession>A0AAJ0F4D2</accession>
<dbReference type="AlphaFoldDB" id="A0AAJ0F4D2"/>
<protein>
    <submittedName>
        <fullName evidence="2">USO1-intracellular transport</fullName>
    </submittedName>
</protein>
<evidence type="ECO:0000313" key="3">
    <source>
        <dbReference type="Proteomes" id="UP001239445"/>
    </source>
</evidence>
<dbReference type="GO" id="GO:0000785">
    <property type="term" value="C:chromatin"/>
    <property type="evidence" value="ECO:0007669"/>
    <property type="project" value="TreeGrafter"/>
</dbReference>
<evidence type="ECO:0000313" key="2">
    <source>
        <dbReference type="EMBL" id="KAK1754481.1"/>
    </source>
</evidence>
<feature type="compositionally biased region" description="Basic and acidic residues" evidence="1">
    <location>
        <begin position="1"/>
        <end position="22"/>
    </location>
</feature>
<dbReference type="GO" id="GO:0000793">
    <property type="term" value="C:condensed chromosome"/>
    <property type="evidence" value="ECO:0007669"/>
    <property type="project" value="TreeGrafter"/>
</dbReference>